<name>X0IFV2_FUSOX</name>
<feature type="region of interest" description="Disordered" evidence="1">
    <location>
        <begin position="1"/>
        <end position="30"/>
    </location>
</feature>
<proteinExistence type="predicted"/>
<dbReference type="EMBL" id="JH658816">
    <property type="protein sequence ID" value="EXL82996.1"/>
    <property type="molecule type" value="Genomic_DNA"/>
</dbReference>
<evidence type="ECO:0000256" key="1">
    <source>
        <dbReference type="SAM" id="MobiDB-lite"/>
    </source>
</evidence>
<dbReference type="AlphaFoldDB" id="X0IFV2"/>
<protein>
    <submittedName>
        <fullName evidence="2">Uncharacterized protein</fullName>
    </submittedName>
</protein>
<reference evidence="2" key="1">
    <citation type="submission" date="2011-11" db="EMBL/GenBank/DDBJ databases">
        <title>The Genome Sequence of Fusarium oxysporum PHW808.</title>
        <authorList>
            <consortium name="The Broad Institute Genome Sequencing Platform"/>
            <person name="Ma L.-J."/>
            <person name="Gale L.R."/>
            <person name="Schwartz D.C."/>
            <person name="Zhou S."/>
            <person name="Corby-Kistler H."/>
            <person name="Young S.K."/>
            <person name="Zeng Q."/>
            <person name="Gargeya S."/>
            <person name="Fitzgerald M."/>
            <person name="Haas B."/>
            <person name="Abouelleil A."/>
            <person name="Alvarado L."/>
            <person name="Arachchi H.M."/>
            <person name="Berlin A."/>
            <person name="Brown A."/>
            <person name="Chapman S.B."/>
            <person name="Chen Z."/>
            <person name="Dunbar C."/>
            <person name="Freedman E."/>
            <person name="Gearin G."/>
            <person name="Goldberg J."/>
            <person name="Griggs A."/>
            <person name="Gujja S."/>
            <person name="Heiman D."/>
            <person name="Howarth C."/>
            <person name="Larson L."/>
            <person name="Lui A."/>
            <person name="MacDonald P.J.P."/>
            <person name="Montmayeur A."/>
            <person name="Murphy C."/>
            <person name="Neiman D."/>
            <person name="Pearson M."/>
            <person name="Priest M."/>
            <person name="Roberts A."/>
            <person name="Saif S."/>
            <person name="Shea T."/>
            <person name="Shenoy N."/>
            <person name="Sisk P."/>
            <person name="Stolte C."/>
            <person name="Sykes S."/>
            <person name="Wortman J."/>
            <person name="Nusbaum C."/>
            <person name="Birren B."/>
        </authorList>
    </citation>
    <scope>NUCLEOTIDE SEQUENCE [LARGE SCALE GENOMIC DNA]</scope>
    <source>
        <strain evidence="2">54008</strain>
    </source>
</reference>
<gene>
    <name evidence="2" type="ORF">FOPG_04031</name>
</gene>
<dbReference type="Proteomes" id="UP000030676">
    <property type="component" value="Unassembled WGS sequence"/>
</dbReference>
<evidence type="ECO:0000313" key="2">
    <source>
        <dbReference type="EMBL" id="EXL82996.1"/>
    </source>
</evidence>
<sequence>MRTTTAFLTGHGELHSQGALPGKGSWSKAARPAGVQMQPSMTAVSNGKDQSALSGCRSSYWHRRAYRGNGWSLASFHDQARHYVPIDNVTRRTRGLDRAAVTNARLSLPVTHGLKPDSFSAAAAQLRMPSCPLAYKYIQDHQMKH</sequence>
<organism evidence="2">
    <name type="scientific">Fusarium oxysporum f. sp. conglutinans race 2 54008</name>
    <dbReference type="NCBI Taxonomy" id="1089457"/>
    <lineage>
        <taxon>Eukaryota</taxon>
        <taxon>Fungi</taxon>
        <taxon>Dikarya</taxon>
        <taxon>Ascomycota</taxon>
        <taxon>Pezizomycotina</taxon>
        <taxon>Sordariomycetes</taxon>
        <taxon>Hypocreomycetidae</taxon>
        <taxon>Hypocreales</taxon>
        <taxon>Nectriaceae</taxon>
        <taxon>Fusarium</taxon>
        <taxon>Fusarium oxysporum species complex</taxon>
    </lineage>
</organism>
<dbReference type="HOGENOM" id="CLU_152064_0_0_1"/>
<reference evidence="2" key="2">
    <citation type="submission" date="2012-05" db="EMBL/GenBank/DDBJ databases">
        <title>The Genome Annotation of Fusarium oxysporum PHW808.</title>
        <authorList>
            <consortium name="The Broad Institute Genomics Platform"/>
            <person name="Ma L.-J."/>
            <person name="Corby-Kistler H."/>
            <person name="Broz K."/>
            <person name="Gale L.R."/>
            <person name="Jonkers W."/>
            <person name="O'Donnell K."/>
            <person name="Ploetz R."/>
            <person name="Steinberg C."/>
            <person name="Schwartz D.C."/>
            <person name="VanEtten H."/>
            <person name="Zhou S."/>
            <person name="Young S.K."/>
            <person name="Zeng Q."/>
            <person name="Gargeya S."/>
            <person name="Fitzgerald M."/>
            <person name="Abouelleil A."/>
            <person name="Alvarado L."/>
            <person name="Chapman S.B."/>
            <person name="Gainer-Dewar J."/>
            <person name="Goldberg J."/>
            <person name="Griggs A."/>
            <person name="Gujja S."/>
            <person name="Hansen M."/>
            <person name="Howarth C."/>
            <person name="Imamovic A."/>
            <person name="Ireland A."/>
            <person name="Larimer J."/>
            <person name="McCowan C."/>
            <person name="Murphy C."/>
            <person name="Pearson M."/>
            <person name="Poon T.W."/>
            <person name="Priest M."/>
            <person name="Roberts A."/>
            <person name="Saif S."/>
            <person name="Shea T."/>
            <person name="Sykes S."/>
            <person name="Wortman J."/>
            <person name="Nusbaum C."/>
            <person name="Birren B."/>
        </authorList>
    </citation>
    <scope>NUCLEOTIDE SEQUENCE</scope>
    <source>
        <strain evidence="2">54008</strain>
    </source>
</reference>
<accession>X0IFV2</accession>